<evidence type="ECO:0000256" key="4">
    <source>
        <dbReference type="SAM" id="MobiDB-lite"/>
    </source>
</evidence>
<dbReference type="Gene3D" id="3.30.300.70">
    <property type="entry name" value="RimP-like superfamily, N-terminal"/>
    <property type="match status" value="1"/>
</dbReference>
<dbReference type="Proteomes" id="UP000003340">
    <property type="component" value="Unassembled WGS sequence"/>
</dbReference>
<sequence>MKLQADAGKLPGPRGSQGGRMAGKGNTVSAVTALVKPIVDDLGLILWDVVFEKEGASWFLRVFIDKDGIMEVDDCEAVSKRLNPLLDETDPIEQSYYLEVSSAGLGRRLKRPEHFARFLGDEVTVKLYRAVDKRKEFVGVLAAFEDNTVVLREGEQEHRFAIGDCAYVKLNDDLDLF</sequence>
<dbReference type="EMBL" id="ACEC01000033">
    <property type="protein sequence ID" value="EEG31474.1"/>
    <property type="molecule type" value="Genomic_DNA"/>
</dbReference>
<comment type="caution">
    <text evidence="7">The sequence shown here is derived from an EMBL/GenBank/DDBJ whole genome shotgun (WGS) entry which is preliminary data.</text>
</comment>
<dbReference type="GO" id="GO:0006412">
    <property type="term" value="P:translation"/>
    <property type="evidence" value="ECO:0007669"/>
    <property type="project" value="TreeGrafter"/>
</dbReference>
<comment type="subcellular location">
    <subcellularLocation>
        <location evidence="3">Cytoplasm</location>
    </subcellularLocation>
</comment>
<evidence type="ECO:0000259" key="6">
    <source>
        <dbReference type="Pfam" id="PF17384"/>
    </source>
</evidence>
<evidence type="ECO:0000313" key="7">
    <source>
        <dbReference type="EMBL" id="EEG31474.1"/>
    </source>
</evidence>
<dbReference type="Pfam" id="PF17384">
    <property type="entry name" value="DUF150_C"/>
    <property type="match status" value="1"/>
</dbReference>
<dbReference type="PANTHER" id="PTHR33867">
    <property type="entry name" value="RIBOSOME MATURATION FACTOR RIMP"/>
    <property type="match status" value="1"/>
</dbReference>
<dbReference type="GO" id="GO:0005829">
    <property type="term" value="C:cytosol"/>
    <property type="evidence" value="ECO:0007669"/>
    <property type="project" value="TreeGrafter"/>
</dbReference>
<dbReference type="GO" id="GO:0000028">
    <property type="term" value="P:ribosomal small subunit assembly"/>
    <property type="evidence" value="ECO:0007669"/>
    <property type="project" value="TreeGrafter"/>
</dbReference>
<dbReference type="STRING" id="537013.CLOSTMETH_00866"/>
<dbReference type="CDD" id="cd01734">
    <property type="entry name" value="YlxS_C"/>
    <property type="match status" value="1"/>
</dbReference>
<accession>C0EAK9</accession>
<evidence type="ECO:0000259" key="5">
    <source>
        <dbReference type="Pfam" id="PF02576"/>
    </source>
</evidence>
<reference evidence="7 8" key="1">
    <citation type="submission" date="2009-01" db="EMBL/GenBank/DDBJ databases">
        <authorList>
            <person name="Fulton L."/>
            <person name="Clifton S."/>
            <person name="Fulton B."/>
            <person name="Xu J."/>
            <person name="Minx P."/>
            <person name="Pepin K.H."/>
            <person name="Johnson M."/>
            <person name="Bhonagiri V."/>
            <person name="Nash W.E."/>
            <person name="Mardis E.R."/>
            <person name="Wilson R.K."/>
        </authorList>
    </citation>
    <scope>NUCLEOTIDE SEQUENCE [LARGE SCALE GENOMIC DNA]</scope>
    <source>
        <strain evidence="7 8">DSM 5476</strain>
    </source>
</reference>
<organism evidence="7 8">
    <name type="scientific">[Clostridium] methylpentosum DSM 5476</name>
    <dbReference type="NCBI Taxonomy" id="537013"/>
    <lineage>
        <taxon>Bacteria</taxon>
        <taxon>Bacillati</taxon>
        <taxon>Bacillota</taxon>
        <taxon>Clostridia</taxon>
        <taxon>Eubacteriales</taxon>
        <taxon>Oscillospiraceae</taxon>
        <taxon>Oscillospiraceae incertae sedis</taxon>
    </lineage>
</organism>
<dbReference type="HAMAP" id="MF_01077">
    <property type="entry name" value="RimP"/>
    <property type="match status" value="1"/>
</dbReference>
<keyword evidence="8" id="KW-1185">Reference proteome</keyword>
<dbReference type="eggNOG" id="COG0779">
    <property type="taxonomic scope" value="Bacteria"/>
</dbReference>
<dbReference type="Pfam" id="PF02576">
    <property type="entry name" value="RimP_N"/>
    <property type="match status" value="1"/>
</dbReference>
<dbReference type="InterPro" id="IPR035956">
    <property type="entry name" value="RimP_N_sf"/>
</dbReference>
<evidence type="ECO:0000256" key="1">
    <source>
        <dbReference type="ARBA" id="ARBA00022490"/>
    </source>
</evidence>
<comment type="function">
    <text evidence="3">Required for maturation of 30S ribosomal subunits.</text>
</comment>
<dbReference type="FunFam" id="3.30.300.70:FF:000001">
    <property type="entry name" value="Ribosome maturation factor RimP"/>
    <property type="match status" value="1"/>
</dbReference>
<dbReference type="InterPro" id="IPR003728">
    <property type="entry name" value="Ribosome_maturation_RimP"/>
</dbReference>
<dbReference type="HOGENOM" id="CLU_070525_2_0_9"/>
<evidence type="ECO:0000256" key="2">
    <source>
        <dbReference type="ARBA" id="ARBA00022517"/>
    </source>
</evidence>
<dbReference type="InterPro" id="IPR028989">
    <property type="entry name" value="RimP_N"/>
</dbReference>
<comment type="similarity">
    <text evidence="3">Belongs to the RimP family.</text>
</comment>
<evidence type="ECO:0000256" key="3">
    <source>
        <dbReference type="HAMAP-Rule" id="MF_01077"/>
    </source>
</evidence>
<reference evidence="7 8" key="2">
    <citation type="submission" date="2009-02" db="EMBL/GenBank/DDBJ databases">
        <title>Draft genome sequence of Clostridium methylpentosum (DSM 5476).</title>
        <authorList>
            <person name="Sudarsanam P."/>
            <person name="Ley R."/>
            <person name="Guruge J."/>
            <person name="Turnbaugh P.J."/>
            <person name="Mahowald M."/>
            <person name="Liep D."/>
            <person name="Gordon J."/>
        </authorList>
    </citation>
    <scope>NUCLEOTIDE SEQUENCE [LARGE SCALE GENOMIC DNA]</scope>
    <source>
        <strain evidence="7 8">DSM 5476</strain>
    </source>
</reference>
<feature type="domain" description="Ribosome maturation factor RimP C-terminal" evidence="6">
    <location>
        <begin position="109"/>
        <end position="157"/>
    </location>
</feature>
<feature type="domain" description="Ribosome maturation factor RimP N-terminal" evidence="5">
    <location>
        <begin position="34"/>
        <end position="105"/>
    </location>
</feature>
<keyword evidence="1 3" id="KW-0963">Cytoplasm</keyword>
<dbReference type="InterPro" id="IPR028998">
    <property type="entry name" value="RimP_C"/>
</dbReference>
<proteinExistence type="inferred from homology"/>
<gene>
    <name evidence="3" type="primary">rimP</name>
    <name evidence="7" type="ORF">CLOSTMETH_00866</name>
</gene>
<evidence type="ECO:0000313" key="8">
    <source>
        <dbReference type="Proteomes" id="UP000003340"/>
    </source>
</evidence>
<protein>
    <recommendedName>
        <fullName evidence="3">Ribosome maturation factor RimP</fullName>
    </recommendedName>
</protein>
<dbReference type="SUPFAM" id="SSF75420">
    <property type="entry name" value="YhbC-like, N-terminal domain"/>
    <property type="match status" value="1"/>
</dbReference>
<name>C0EAK9_9FIRM</name>
<dbReference type="PANTHER" id="PTHR33867:SF1">
    <property type="entry name" value="RIBOSOME MATURATION FACTOR RIMP"/>
    <property type="match status" value="1"/>
</dbReference>
<dbReference type="SUPFAM" id="SSF74942">
    <property type="entry name" value="YhbC-like, C-terminal domain"/>
    <property type="match status" value="1"/>
</dbReference>
<dbReference type="Gene3D" id="2.30.30.180">
    <property type="entry name" value="Ribosome maturation factor RimP, C-terminal domain"/>
    <property type="match status" value="1"/>
</dbReference>
<dbReference type="InterPro" id="IPR036847">
    <property type="entry name" value="RimP_C_sf"/>
</dbReference>
<keyword evidence="2 3" id="KW-0690">Ribosome biogenesis</keyword>
<feature type="region of interest" description="Disordered" evidence="4">
    <location>
        <begin position="1"/>
        <end position="23"/>
    </location>
</feature>
<dbReference type="AlphaFoldDB" id="C0EAK9"/>